<gene>
    <name evidence="3" type="ORF">ATL39_2467</name>
</gene>
<dbReference type="SUPFAM" id="SSF51679">
    <property type="entry name" value="Bacterial luciferase-like"/>
    <property type="match status" value="1"/>
</dbReference>
<name>A0A419UZF3_9BACL</name>
<evidence type="ECO:0000313" key="3">
    <source>
        <dbReference type="EMBL" id="RKD71077.1"/>
    </source>
</evidence>
<accession>A0A419UZF3</accession>
<dbReference type="FunFam" id="3.20.20.30:FF:000002">
    <property type="entry name" value="LLM class flavin-dependent oxidoreductase"/>
    <property type="match status" value="1"/>
</dbReference>
<comment type="similarity">
    <text evidence="1">To bacterial alkanal monooxygenase alpha and beta chains.</text>
</comment>
<organism evidence="3 4">
    <name type="scientific">Sinobaca qinghaiensis</name>
    <dbReference type="NCBI Taxonomy" id="342944"/>
    <lineage>
        <taxon>Bacteria</taxon>
        <taxon>Bacillati</taxon>
        <taxon>Bacillota</taxon>
        <taxon>Bacilli</taxon>
        <taxon>Bacillales</taxon>
        <taxon>Sporolactobacillaceae</taxon>
        <taxon>Sinobaca</taxon>
    </lineage>
</organism>
<protein>
    <submittedName>
        <fullName evidence="3">Luciferase family oxidoreductase group 1</fullName>
    </submittedName>
</protein>
<evidence type="ECO:0000313" key="4">
    <source>
        <dbReference type="Proteomes" id="UP000285120"/>
    </source>
</evidence>
<dbReference type="AlphaFoldDB" id="A0A419UZF3"/>
<dbReference type="GO" id="GO:0016705">
    <property type="term" value="F:oxidoreductase activity, acting on paired donors, with incorporation or reduction of molecular oxygen"/>
    <property type="evidence" value="ECO:0007669"/>
    <property type="project" value="InterPro"/>
</dbReference>
<dbReference type="PANTHER" id="PTHR30137">
    <property type="entry name" value="LUCIFERASE-LIKE MONOOXYGENASE"/>
    <property type="match status" value="1"/>
</dbReference>
<dbReference type="Pfam" id="PF00296">
    <property type="entry name" value="Bac_luciferase"/>
    <property type="match status" value="1"/>
</dbReference>
<keyword evidence="4" id="KW-1185">Reference proteome</keyword>
<reference evidence="3 4" key="1">
    <citation type="submission" date="2018-09" db="EMBL/GenBank/DDBJ databases">
        <title>Genomic Encyclopedia of Archaeal and Bacterial Type Strains, Phase II (KMG-II): from individual species to whole genera.</title>
        <authorList>
            <person name="Goeker M."/>
        </authorList>
    </citation>
    <scope>NUCLEOTIDE SEQUENCE [LARGE SCALE GENOMIC DNA]</scope>
    <source>
        <strain evidence="3 4">DSM 17008</strain>
    </source>
</reference>
<sequence length="331" mass="36298">MKLGVLDQSPVIEGKTHAEALQDTVALAEEADRLGLSRFWVSEHHAAPNLAGASPEVLIPHIASRTKNIKVGSGGIMLSHYSAFKTAENFSVLENLYPGRIDLGIGRAPGGMPLATMALHDRRKRDTHRYPEQVKDLIGYLHHSLPEDHFFKDLCVTPQTESPPEIWMLGSSASSASLAAEYGMPYCYAHFINAEDGEEATRLYREHFKPSAFLKKPKVITAVFAASAPTVEEAEEMGRVMDHVLLSGEQGKPLSGIPSFESIASVTYESYEQKRIDYNRARMAVGTPEETVSALMNIGNRYLAEEVMVVSLAPASSQKINSLRLIADAFS</sequence>
<dbReference type="Gene3D" id="3.20.20.30">
    <property type="entry name" value="Luciferase-like domain"/>
    <property type="match status" value="1"/>
</dbReference>
<dbReference type="InterPro" id="IPR050766">
    <property type="entry name" value="Bact_Lucif_Oxidored"/>
</dbReference>
<dbReference type="GO" id="GO:0005829">
    <property type="term" value="C:cytosol"/>
    <property type="evidence" value="ECO:0007669"/>
    <property type="project" value="TreeGrafter"/>
</dbReference>
<dbReference type="InterPro" id="IPR011251">
    <property type="entry name" value="Luciferase-like_dom"/>
</dbReference>
<comment type="caution">
    <text evidence="3">The sequence shown here is derived from an EMBL/GenBank/DDBJ whole genome shotgun (WGS) entry which is preliminary data.</text>
</comment>
<evidence type="ECO:0000259" key="2">
    <source>
        <dbReference type="Pfam" id="PF00296"/>
    </source>
</evidence>
<dbReference type="NCBIfam" id="TIGR03558">
    <property type="entry name" value="oxido_grp_1"/>
    <property type="match status" value="1"/>
</dbReference>
<evidence type="ECO:0000256" key="1">
    <source>
        <dbReference type="ARBA" id="ARBA00007789"/>
    </source>
</evidence>
<dbReference type="InterPro" id="IPR036661">
    <property type="entry name" value="Luciferase-like_sf"/>
</dbReference>
<dbReference type="EMBL" id="RAPK01000010">
    <property type="protein sequence ID" value="RKD71077.1"/>
    <property type="molecule type" value="Genomic_DNA"/>
</dbReference>
<feature type="domain" description="Luciferase-like" evidence="2">
    <location>
        <begin position="1"/>
        <end position="293"/>
    </location>
</feature>
<dbReference type="InterPro" id="IPR019949">
    <property type="entry name" value="CmoO-like"/>
</dbReference>
<dbReference type="PANTHER" id="PTHR30137:SF19">
    <property type="entry name" value="LUCIFERASE-LIKE MONOOXYGENASE"/>
    <property type="match status" value="1"/>
</dbReference>
<proteinExistence type="predicted"/>
<dbReference type="Proteomes" id="UP000285120">
    <property type="component" value="Unassembled WGS sequence"/>
</dbReference>